<accession>A0ABR1TUG7</accession>
<keyword evidence="2" id="KW-1185">Reference proteome</keyword>
<dbReference type="GeneID" id="92096507"/>
<dbReference type="EMBL" id="JAQQWL010000011">
    <property type="protein sequence ID" value="KAK8050305.1"/>
    <property type="molecule type" value="Genomic_DNA"/>
</dbReference>
<gene>
    <name evidence="1" type="ORF">PG994_012035</name>
</gene>
<sequence>MGTHTALANSSEGVDGLGCIIIPEWPGGDLLRNIAVSNSFVPGLALVLPLSSLDNRSPMVVSRENRGSDMNAEALKAAEIVLACGIGKKLASLVLKPESDTQYLEAERPRHENTVQKRK</sequence>
<protein>
    <submittedName>
        <fullName evidence="1">Uncharacterized protein</fullName>
    </submittedName>
</protein>
<name>A0ABR1TUG7_9PEZI</name>
<dbReference type="RefSeq" id="XP_066712554.1">
    <property type="nucleotide sequence ID" value="XM_066863444.1"/>
</dbReference>
<comment type="caution">
    <text evidence="1">The sequence shown here is derived from an EMBL/GenBank/DDBJ whole genome shotgun (WGS) entry which is preliminary data.</text>
</comment>
<dbReference type="Proteomes" id="UP001480595">
    <property type="component" value="Unassembled WGS sequence"/>
</dbReference>
<evidence type="ECO:0000313" key="1">
    <source>
        <dbReference type="EMBL" id="KAK8050305.1"/>
    </source>
</evidence>
<reference evidence="1 2" key="1">
    <citation type="submission" date="2023-01" db="EMBL/GenBank/DDBJ databases">
        <title>Analysis of 21 Apiospora genomes using comparative genomics revels a genus with tremendous synthesis potential of carbohydrate active enzymes and secondary metabolites.</title>
        <authorList>
            <person name="Sorensen T."/>
        </authorList>
    </citation>
    <scope>NUCLEOTIDE SEQUENCE [LARGE SCALE GENOMIC DNA]</scope>
    <source>
        <strain evidence="1 2">CBS 135458</strain>
    </source>
</reference>
<organism evidence="1 2">
    <name type="scientific">Apiospora phragmitis</name>
    <dbReference type="NCBI Taxonomy" id="2905665"/>
    <lineage>
        <taxon>Eukaryota</taxon>
        <taxon>Fungi</taxon>
        <taxon>Dikarya</taxon>
        <taxon>Ascomycota</taxon>
        <taxon>Pezizomycotina</taxon>
        <taxon>Sordariomycetes</taxon>
        <taxon>Xylariomycetidae</taxon>
        <taxon>Amphisphaeriales</taxon>
        <taxon>Apiosporaceae</taxon>
        <taxon>Apiospora</taxon>
    </lineage>
</organism>
<proteinExistence type="predicted"/>
<evidence type="ECO:0000313" key="2">
    <source>
        <dbReference type="Proteomes" id="UP001480595"/>
    </source>
</evidence>